<sequence length="606" mass="65588">MPHAHRLTSAQLTSLVIFQHSPPSEVFADLRWSFTSPVRAHHLERAVRMLTARHTALRGTVVPGQDGHLHHVIAPPDTTPTIHHHGPLDPADLDALVEEHRTAPFDHARHWPARWLLVATAEGDIVLICLLHHVAAGRRGRAVISEELTTAVEALTAGRPLPPAWPPAIGPDRLRAAEDGERGRLADQRHRRHVRELLLTLPNTPFTADFSSRVPPGSQRRGLRGDLDSPELLGHLDGHSRRWGIPASAIVLAAVTSASGFLLPQDSATLWRLLTDHGGPSEPHGSVVCYQPTTSLVPGWGLPDDLREAAATLWHRTLVALRNGGHGDQGVVEESHRVSRERGVSIVPTINYNFVEGRPADRVGLPAPVAGISVEDSEHHAVEYLAVTVWRLRETLRITLLAHVGLTAEGGPLVHRFLDHVARTLRSGRAPSPVPRPAAAPHLIPLSHHRWVNPQVVQAGLVALDLVHRATVRVAGVGPTATLIAEVTTPPATTEADLRAAATSQLDLPGFAVPDRFHIHWDTTAPRHPRPPSPERDALVEILRAYLPPGPVDGTSSYLAAGGTFTSVPAILHRATLAGWTGLTWQDLCSHRPIAELGGALRRSGS</sequence>
<proteinExistence type="predicted"/>
<organism evidence="1 2">
    <name type="scientific">Actinoalloteichus caeruleus DSM 43889</name>
    <dbReference type="NCBI Taxonomy" id="1120930"/>
    <lineage>
        <taxon>Bacteria</taxon>
        <taxon>Bacillati</taxon>
        <taxon>Actinomycetota</taxon>
        <taxon>Actinomycetes</taxon>
        <taxon>Pseudonocardiales</taxon>
        <taxon>Pseudonocardiaceae</taxon>
        <taxon>Actinoalloteichus</taxon>
        <taxon>Actinoalloteichus cyanogriseus</taxon>
    </lineage>
</organism>
<dbReference type="InterPro" id="IPR023213">
    <property type="entry name" value="CAT-like_dom_sf"/>
</dbReference>
<protein>
    <submittedName>
        <fullName evidence="1">Condensation domain</fullName>
    </submittedName>
</protein>
<keyword evidence="2" id="KW-1185">Reference proteome</keyword>
<comment type="caution">
    <text evidence="1">The sequence shown here is derived from an EMBL/GenBank/DDBJ whole genome shotgun (WGS) entry which is preliminary data.</text>
</comment>
<dbReference type="SUPFAM" id="SSF52777">
    <property type="entry name" value="CoA-dependent acyltransferases"/>
    <property type="match status" value="1"/>
</dbReference>
<gene>
    <name evidence="1" type="ORF">G443_000917</name>
</gene>
<dbReference type="RefSeq" id="WP_026420340.1">
    <property type="nucleotide sequence ID" value="NZ_AUBJ02000001.1"/>
</dbReference>
<evidence type="ECO:0000313" key="1">
    <source>
        <dbReference type="EMBL" id="MCP2330647.1"/>
    </source>
</evidence>
<evidence type="ECO:0000313" key="2">
    <source>
        <dbReference type="Proteomes" id="UP000791080"/>
    </source>
</evidence>
<name>A0ABT1JDS0_ACTCY</name>
<dbReference type="Gene3D" id="3.30.559.10">
    <property type="entry name" value="Chloramphenicol acetyltransferase-like domain"/>
    <property type="match status" value="1"/>
</dbReference>
<reference evidence="1 2" key="1">
    <citation type="submission" date="2022-06" db="EMBL/GenBank/DDBJ databases">
        <title>Genomic Encyclopedia of Type Strains, Phase I: the one thousand microbial genomes (KMG-I) project.</title>
        <authorList>
            <person name="Kyrpides N."/>
        </authorList>
    </citation>
    <scope>NUCLEOTIDE SEQUENCE [LARGE SCALE GENOMIC DNA]</scope>
    <source>
        <strain evidence="1 2">DSM 43889</strain>
    </source>
</reference>
<accession>A0ABT1JDS0</accession>
<dbReference type="Gene3D" id="3.30.559.30">
    <property type="entry name" value="Nonribosomal peptide synthetase, condensation domain"/>
    <property type="match status" value="1"/>
</dbReference>
<dbReference type="Proteomes" id="UP000791080">
    <property type="component" value="Unassembled WGS sequence"/>
</dbReference>
<dbReference type="EMBL" id="AUBJ02000001">
    <property type="protein sequence ID" value="MCP2330647.1"/>
    <property type="molecule type" value="Genomic_DNA"/>
</dbReference>